<dbReference type="Proteomes" id="UP000502677">
    <property type="component" value="Chromosome"/>
</dbReference>
<reference evidence="2 3" key="1">
    <citation type="submission" date="2020-03" db="EMBL/GenBank/DDBJ databases">
        <title>Leucobacter sp. nov., isolated from beetles.</title>
        <authorList>
            <person name="Hyun D.-W."/>
            <person name="Bae J.-W."/>
        </authorList>
    </citation>
    <scope>NUCLEOTIDE SEQUENCE [LARGE SCALE GENOMIC DNA]</scope>
    <source>
        <strain evidence="2 3">HDW9C</strain>
    </source>
</reference>
<accession>A0A6G7XBB1</accession>
<sequence>MRQTHNTVVSPQKAPSAGRSWSDSAMLVITFVRSRWGYRFRTRQQLKRFQDRRWRRFARTSMPRANYYVELTHHHGSLPIISKPDVRRNFAGMNTRSVTLEHALEVARTAERNRDFSPTIGNDLTVGLSSGTSGTQGAFLVSSREQALWAGTILARVLSSDSLRRLLTPWAEPVRISFFLRANSNLYESVASRRVSFEFCDLLEPIDAHIEALNRSRPNIIVAPASVLKRLADAQGEGRLRVRPNQVVSVAEVLEPADAELMFGVWGAPVSQVYQATEGLLAVTCSQGTLHMCEERVIVEPEWLDPERTRFHPVITDLQRTTQLIVRYRLDDVLRVREGEPCPCGSVALALAGVEGRADEVVQWPSTSGGSAVTVFPDVLRRTMSLAGRHFDDWRYEQETAEQTPSQEVQSASTVIRLLNADRAAEDAVQAELTNLANTLLAQPPRLIFAPWVEPQPGAKLRRITRLQPVSGEAGASPVGEHTA</sequence>
<evidence type="ECO:0000256" key="1">
    <source>
        <dbReference type="SAM" id="MobiDB-lite"/>
    </source>
</evidence>
<dbReference type="SUPFAM" id="SSF56801">
    <property type="entry name" value="Acetyl-CoA synthetase-like"/>
    <property type="match status" value="1"/>
</dbReference>
<dbReference type="InterPro" id="IPR042099">
    <property type="entry name" value="ANL_N_sf"/>
</dbReference>
<keyword evidence="3" id="KW-1185">Reference proteome</keyword>
<proteinExistence type="predicted"/>
<dbReference type="KEGG" id="lvi:G7068_00665"/>
<evidence type="ECO:0000313" key="2">
    <source>
        <dbReference type="EMBL" id="QIK61890.1"/>
    </source>
</evidence>
<name>A0A6G7XBB1_9MICO</name>
<dbReference type="InterPro" id="IPR012685">
    <property type="entry name" value="CHP02304_F390_synth-rel"/>
</dbReference>
<dbReference type="PANTHER" id="PTHR36932">
    <property type="entry name" value="CAPSULAR POLYSACCHARIDE BIOSYNTHESIS PROTEIN"/>
    <property type="match status" value="1"/>
</dbReference>
<dbReference type="Gene3D" id="3.40.50.12780">
    <property type="entry name" value="N-terminal domain of ligase-like"/>
    <property type="match status" value="1"/>
</dbReference>
<evidence type="ECO:0000313" key="3">
    <source>
        <dbReference type="Proteomes" id="UP000502677"/>
    </source>
</evidence>
<dbReference type="AlphaFoldDB" id="A0A6G7XBB1"/>
<dbReference type="PANTHER" id="PTHR36932:SF1">
    <property type="entry name" value="CAPSULAR POLYSACCHARIDE BIOSYNTHESIS PROTEIN"/>
    <property type="match status" value="1"/>
</dbReference>
<organism evidence="2 3">
    <name type="scientific">Leucobacter viscericola</name>
    <dbReference type="NCBI Taxonomy" id="2714935"/>
    <lineage>
        <taxon>Bacteria</taxon>
        <taxon>Bacillati</taxon>
        <taxon>Actinomycetota</taxon>
        <taxon>Actinomycetes</taxon>
        <taxon>Micrococcales</taxon>
        <taxon>Microbacteriaceae</taxon>
        <taxon>Leucobacter</taxon>
    </lineage>
</organism>
<dbReference type="EMBL" id="CP049863">
    <property type="protein sequence ID" value="QIK61890.1"/>
    <property type="molecule type" value="Genomic_DNA"/>
</dbReference>
<dbReference type="InterPro" id="IPR053158">
    <property type="entry name" value="CapK_Type1_Caps_Biosynth"/>
</dbReference>
<feature type="region of interest" description="Disordered" evidence="1">
    <location>
        <begin position="465"/>
        <end position="484"/>
    </location>
</feature>
<protein>
    <submittedName>
        <fullName evidence="2">Adenylate synthase</fullName>
    </submittedName>
</protein>
<dbReference type="NCBIfam" id="TIGR02304">
    <property type="entry name" value="aden_form_hyp"/>
    <property type="match status" value="1"/>
</dbReference>
<gene>
    <name evidence="2" type="ORF">G7068_00665</name>
</gene>